<feature type="compositionally biased region" description="Basic and acidic residues" evidence="1">
    <location>
        <begin position="102"/>
        <end position="113"/>
    </location>
</feature>
<dbReference type="EMBL" id="BGZK01000978">
    <property type="protein sequence ID" value="GBP67263.1"/>
    <property type="molecule type" value="Genomic_DNA"/>
</dbReference>
<dbReference type="PANTHER" id="PTHR46599:SF6">
    <property type="entry name" value="DUAL SPECIFICITY PHOSPHATASE 26"/>
    <property type="match status" value="1"/>
</dbReference>
<feature type="domain" description="PiggyBac transposable element-derived protein" evidence="3">
    <location>
        <begin position="154"/>
        <end position="508"/>
    </location>
</feature>
<dbReference type="STRING" id="151549.A0A4C1XVZ3"/>
<evidence type="ECO:0000259" key="3">
    <source>
        <dbReference type="Pfam" id="PF13843"/>
    </source>
</evidence>
<name>A0A4C1XVZ3_EUMVA</name>
<keyword evidence="2" id="KW-1133">Transmembrane helix</keyword>
<dbReference type="Proteomes" id="UP000299102">
    <property type="component" value="Unassembled WGS sequence"/>
</dbReference>
<evidence type="ECO:0000256" key="1">
    <source>
        <dbReference type="SAM" id="MobiDB-lite"/>
    </source>
</evidence>
<evidence type="ECO:0000313" key="4">
    <source>
        <dbReference type="EMBL" id="GBP67263.1"/>
    </source>
</evidence>
<feature type="transmembrane region" description="Helical" evidence="2">
    <location>
        <begin position="491"/>
        <end position="512"/>
    </location>
</feature>
<sequence>MNTRASGDWLWMHVSMCSGRNRISGKGGIGHRNSHTQKEMRQQKVLIHIKMDDDQIRLLLEELSSSSSYEDENDSEVEDNVEVQEETYDTEQDDDNDEISEEEHNERSHDFYLGKDGQTRWNKSPASNPTRRRARNIVTQLPGARGEARNLKEPGELWRLFFSEGTINLIVKYTNEQINRMKHNFTRERDCADTDNIEIEAFLGLLLFAGVRRNSRLNAKDFFRTDGSSPEIFRLTMGLSRFFLLMRCLRFDSKDTREERIKLDKLAPIRELFDIVVGTFKKYYSVSQYVTIDEKLEAFRGRCNFRQYIPSKPNKYGIKIYALTDAKMFYTHTMEVYVGKQPDGPNQVDNSALALVLRLSENIYNTGRNITCDNFFTSIPLIDKLESQHKLTVIGTIRKNKRELPKHFTEIRGRAEKSSLFGHRGNCSLVSYVPKKGKNVLLVSSMHDDAQINEDTGKPEIIMDYNRTKGGVDSVDKMCETYNVARGTNRWPMVIFYSLMNVAGINTFIIYLQNNPNKKLAVGSFLKP</sequence>
<feature type="region of interest" description="Disordered" evidence="1">
    <location>
        <begin position="64"/>
        <end position="131"/>
    </location>
</feature>
<keyword evidence="2" id="KW-0472">Membrane</keyword>
<keyword evidence="2" id="KW-0812">Transmembrane</keyword>
<accession>A0A4C1XVZ3</accession>
<proteinExistence type="predicted"/>
<dbReference type="Pfam" id="PF13843">
    <property type="entry name" value="DDE_Tnp_1_7"/>
    <property type="match status" value="1"/>
</dbReference>
<comment type="caution">
    <text evidence="4">The sequence shown here is derived from an EMBL/GenBank/DDBJ whole genome shotgun (WGS) entry which is preliminary data.</text>
</comment>
<feature type="compositionally biased region" description="Acidic residues" evidence="1">
    <location>
        <begin position="69"/>
        <end position="101"/>
    </location>
</feature>
<reference evidence="4 5" key="1">
    <citation type="journal article" date="2019" name="Commun. Biol.">
        <title>The bagworm genome reveals a unique fibroin gene that provides high tensile strength.</title>
        <authorList>
            <person name="Kono N."/>
            <person name="Nakamura H."/>
            <person name="Ohtoshi R."/>
            <person name="Tomita M."/>
            <person name="Numata K."/>
            <person name="Arakawa K."/>
        </authorList>
    </citation>
    <scope>NUCLEOTIDE SEQUENCE [LARGE SCALE GENOMIC DNA]</scope>
</reference>
<dbReference type="OrthoDB" id="10057959at2759"/>
<dbReference type="InterPro" id="IPR029526">
    <property type="entry name" value="PGBD"/>
</dbReference>
<gene>
    <name evidence="4" type="primary">PGBD4</name>
    <name evidence="4" type="ORF">EVAR_47215_1</name>
</gene>
<dbReference type="PANTHER" id="PTHR46599">
    <property type="entry name" value="PIGGYBAC TRANSPOSABLE ELEMENT-DERIVED PROTEIN 4"/>
    <property type="match status" value="1"/>
</dbReference>
<keyword evidence="5" id="KW-1185">Reference proteome</keyword>
<organism evidence="4 5">
    <name type="scientific">Eumeta variegata</name>
    <name type="common">Bagworm moth</name>
    <name type="synonym">Eumeta japonica</name>
    <dbReference type="NCBI Taxonomy" id="151549"/>
    <lineage>
        <taxon>Eukaryota</taxon>
        <taxon>Metazoa</taxon>
        <taxon>Ecdysozoa</taxon>
        <taxon>Arthropoda</taxon>
        <taxon>Hexapoda</taxon>
        <taxon>Insecta</taxon>
        <taxon>Pterygota</taxon>
        <taxon>Neoptera</taxon>
        <taxon>Endopterygota</taxon>
        <taxon>Lepidoptera</taxon>
        <taxon>Glossata</taxon>
        <taxon>Ditrysia</taxon>
        <taxon>Tineoidea</taxon>
        <taxon>Psychidae</taxon>
        <taxon>Oiketicinae</taxon>
        <taxon>Eumeta</taxon>
    </lineage>
</organism>
<feature type="compositionally biased region" description="Polar residues" evidence="1">
    <location>
        <begin position="119"/>
        <end position="129"/>
    </location>
</feature>
<evidence type="ECO:0000256" key="2">
    <source>
        <dbReference type="SAM" id="Phobius"/>
    </source>
</evidence>
<dbReference type="AlphaFoldDB" id="A0A4C1XVZ3"/>
<protein>
    <submittedName>
        <fullName evidence="4">PiggyBac transposable element-derived protein 4</fullName>
    </submittedName>
</protein>
<evidence type="ECO:0000313" key="5">
    <source>
        <dbReference type="Proteomes" id="UP000299102"/>
    </source>
</evidence>